<organism evidence="6 7">
    <name type="scientific">Pelatocladus maniniholoensis HA4357-MV3</name>
    <dbReference type="NCBI Taxonomy" id="1117104"/>
    <lineage>
        <taxon>Bacteria</taxon>
        <taxon>Bacillati</taxon>
        <taxon>Cyanobacteriota</taxon>
        <taxon>Cyanophyceae</taxon>
        <taxon>Nostocales</taxon>
        <taxon>Nostocaceae</taxon>
        <taxon>Pelatocladus</taxon>
    </lineage>
</organism>
<dbReference type="Pfam" id="PF03865">
    <property type="entry name" value="ShlB"/>
    <property type="match status" value="1"/>
</dbReference>
<evidence type="ECO:0000313" key="6">
    <source>
        <dbReference type="EMBL" id="MBW4434335.1"/>
    </source>
</evidence>
<dbReference type="InterPro" id="IPR013686">
    <property type="entry name" value="Polypept-transport_assoc_ShlB"/>
</dbReference>
<dbReference type="PANTHER" id="PTHR34597">
    <property type="entry name" value="SLR1661 PROTEIN"/>
    <property type="match status" value="1"/>
</dbReference>
<keyword evidence="1" id="KW-1134">Transmembrane beta strand</keyword>
<evidence type="ECO:0000259" key="4">
    <source>
        <dbReference type="Pfam" id="PF03865"/>
    </source>
</evidence>
<feature type="domain" description="Haemolysin activator HlyB C-terminal" evidence="4">
    <location>
        <begin position="210"/>
        <end position="526"/>
    </location>
</feature>
<reference evidence="6" key="1">
    <citation type="submission" date="2021-05" db="EMBL/GenBank/DDBJ databases">
        <authorList>
            <person name="Pietrasiak N."/>
            <person name="Ward R."/>
            <person name="Stajich J.E."/>
            <person name="Kurbessoian T."/>
        </authorList>
    </citation>
    <scope>NUCLEOTIDE SEQUENCE</scope>
    <source>
        <strain evidence="6">HA4357-MV3</strain>
    </source>
</reference>
<dbReference type="EMBL" id="JAHHHW010000127">
    <property type="protein sequence ID" value="MBW4434335.1"/>
    <property type="molecule type" value="Genomic_DNA"/>
</dbReference>
<comment type="caution">
    <text evidence="6">The sequence shown here is derived from an EMBL/GenBank/DDBJ whole genome shotgun (WGS) entry which is preliminary data.</text>
</comment>
<keyword evidence="3" id="KW-0998">Cell outer membrane</keyword>
<dbReference type="Proteomes" id="UP000813215">
    <property type="component" value="Unassembled WGS sequence"/>
</dbReference>
<dbReference type="Gene3D" id="3.10.20.310">
    <property type="entry name" value="membrane protein fhac"/>
    <property type="match status" value="1"/>
</dbReference>
<dbReference type="Gene3D" id="2.40.160.50">
    <property type="entry name" value="membrane protein fhac: a member of the omp85/tpsb transporter family"/>
    <property type="match status" value="1"/>
</dbReference>
<proteinExistence type="predicted"/>
<feature type="domain" description="Polypeptide-transport-associated ShlB-type" evidence="5">
    <location>
        <begin position="70"/>
        <end position="149"/>
    </location>
</feature>
<keyword evidence="2" id="KW-0812">Transmembrane</keyword>
<dbReference type="AlphaFoldDB" id="A0A9E3HBD3"/>
<dbReference type="InterPro" id="IPR051544">
    <property type="entry name" value="TPS_OM_transporter"/>
</dbReference>
<evidence type="ECO:0000313" key="7">
    <source>
        <dbReference type="Proteomes" id="UP000813215"/>
    </source>
</evidence>
<evidence type="ECO:0000259" key="5">
    <source>
        <dbReference type="Pfam" id="PF08479"/>
    </source>
</evidence>
<protein>
    <submittedName>
        <fullName evidence="6">ShlB/FhaC/HecB family hemolysin secretion/activation protein</fullName>
    </submittedName>
</protein>
<evidence type="ECO:0000256" key="3">
    <source>
        <dbReference type="ARBA" id="ARBA00023237"/>
    </source>
</evidence>
<dbReference type="InterPro" id="IPR005565">
    <property type="entry name" value="Hemolysn_activator_HlyB_C"/>
</dbReference>
<name>A0A9E3HBD3_9NOST</name>
<keyword evidence="1" id="KW-0472">Membrane</keyword>
<reference evidence="6" key="2">
    <citation type="journal article" date="2022" name="Microbiol. Resour. Announc.">
        <title>Metagenome Sequencing to Explore Phylogenomics of Terrestrial Cyanobacteria.</title>
        <authorList>
            <person name="Ward R.D."/>
            <person name="Stajich J.E."/>
            <person name="Johansen J.R."/>
            <person name="Huntemann M."/>
            <person name="Clum A."/>
            <person name="Foster B."/>
            <person name="Foster B."/>
            <person name="Roux S."/>
            <person name="Palaniappan K."/>
            <person name="Varghese N."/>
            <person name="Mukherjee S."/>
            <person name="Reddy T.B.K."/>
            <person name="Daum C."/>
            <person name="Copeland A."/>
            <person name="Chen I.A."/>
            <person name="Ivanova N.N."/>
            <person name="Kyrpides N.C."/>
            <person name="Shapiro N."/>
            <person name="Eloe-Fadrosh E.A."/>
            <person name="Pietrasiak N."/>
        </authorList>
    </citation>
    <scope>NUCLEOTIDE SEQUENCE</scope>
    <source>
        <strain evidence="6">HA4357-MV3</strain>
    </source>
</reference>
<dbReference type="GO" id="GO:0008320">
    <property type="term" value="F:protein transmembrane transporter activity"/>
    <property type="evidence" value="ECO:0007669"/>
    <property type="project" value="TreeGrafter"/>
</dbReference>
<sequence length="569" mass="64048">MFVFLVFLESIFNSVQAQTKTPNPIRQLIPVLPQTQYPLHPNNKPLLNPSNKTPPIPNLTKYRDYPTRIRVQKFIFKGNTVFSNQQLQKIVVPYLARDIYFDELLQARTAITQLYINKGYTTSGAFIPTKENQAIQTQAAVVTIQIVEGKLEDINISGDKHIRNYVRSKLQKFTDKPLNTNRLLEALQLLQVDPLIEKISAQLSEGSQLGKSFLNVQLLARQPFRIEFFVDNFRSPAIGSFERGVQISHANMFGLGDSLSFGYRNTDGSNTFEVSYSVPINSDGGSIQFAYTTVSSNIVQEPFSKLDIISDARAYNLSFRQPLLQEVTENSIQEFALGIAISRQESDSKLLDTPYPLSRGADEQGHTRIGAIRFFQDWSTKSRREVITARSQFSLGIAALKATINTSQPDSRFFSWQGQAAWLRRLGDASLLLTADLQISDRPLVPLEQFGLGGATTVRGYRQDVFLTDNGFLFSAEVRIPIIKEQTSQLEVIPFFDIGTTWNNDSPDELTNASNSSTLASLGLGIHYQLAERLNARLDWGIPLVPIDTTSSNTWQEQGLYFSVRYQLF</sequence>
<evidence type="ECO:0000256" key="2">
    <source>
        <dbReference type="ARBA" id="ARBA00022692"/>
    </source>
</evidence>
<accession>A0A9E3HBD3</accession>
<evidence type="ECO:0000256" key="1">
    <source>
        <dbReference type="ARBA" id="ARBA00022452"/>
    </source>
</evidence>
<dbReference type="PANTHER" id="PTHR34597:SF3">
    <property type="entry name" value="OUTER MEMBRANE TRANSPORTER CDIB"/>
    <property type="match status" value="1"/>
</dbReference>
<dbReference type="GO" id="GO:0046819">
    <property type="term" value="P:protein secretion by the type V secretion system"/>
    <property type="evidence" value="ECO:0007669"/>
    <property type="project" value="TreeGrafter"/>
</dbReference>
<dbReference type="GO" id="GO:0098046">
    <property type="term" value="C:type V protein secretion system complex"/>
    <property type="evidence" value="ECO:0007669"/>
    <property type="project" value="TreeGrafter"/>
</dbReference>
<gene>
    <name evidence="6" type="ORF">KME28_22120</name>
</gene>
<dbReference type="Pfam" id="PF08479">
    <property type="entry name" value="POTRA_2"/>
    <property type="match status" value="1"/>
</dbReference>